<feature type="transmembrane region" description="Helical" evidence="8">
    <location>
        <begin position="325"/>
        <end position="347"/>
    </location>
</feature>
<keyword evidence="5 8" id="KW-0812">Transmembrane</keyword>
<name>A0A143HED4_9BACL</name>
<keyword evidence="3" id="KW-1003">Cell membrane</keyword>
<feature type="transmembrane region" description="Helical" evidence="8">
    <location>
        <begin position="353"/>
        <end position="374"/>
    </location>
</feature>
<dbReference type="GO" id="GO:0005886">
    <property type="term" value="C:plasma membrane"/>
    <property type="evidence" value="ECO:0007669"/>
    <property type="project" value="UniProtKB-SubCell"/>
</dbReference>
<dbReference type="Pfam" id="PF12832">
    <property type="entry name" value="MFS_1_like"/>
    <property type="match status" value="1"/>
</dbReference>
<evidence type="ECO:0000256" key="5">
    <source>
        <dbReference type="ARBA" id="ARBA00022692"/>
    </source>
</evidence>
<accession>A0A143HED4</accession>
<feature type="domain" description="Major facilitator superfamily (MFS) profile" evidence="9">
    <location>
        <begin position="1"/>
        <end position="180"/>
    </location>
</feature>
<dbReference type="Gene3D" id="1.20.1250.20">
    <property type="entry name" value="MFS general substrate transporter like domains"/>
    <property type="match status" value="2"/>
</dbReference>
<dbReference type="KEGG" id="rst:ATY39_11900"/>
<comment type="subcellular location">
    <subcellularLocation>
        <location evidence="1">Cell inner membrane</location>
        <topology evidence="1">Multi-pass membrane protein</topology>
    </subcellularLocation>
</comment>
<dbReference type="GO" id="GO:0030395">
    <property type="term" value="F:lactose binding"/>
    <property type="evidence" value="ECO:0007669"/>
    <property type="project" value="TreeGrafter"/>
</dbReference>
<evidence type="ECO:0000256" key="1">
    <source>
        <dbReference type="ARBA" id="ARBA00004429"/>
    </source>
</evidence>
<feature type="transmembrane region" description="Helical" evidence="8">
    <location>
        <begin position="12"/>
        <end position="29"/>
    </location>
</feature>
<keyword evidence="11" id="KW-1185">Reference proteome</keyword>
<keyword evidence="7 8" id="KW-0472">Membrane</keyword>
<feature type="transmembrane region" description="Helical" evidence="8">
    <location>
        <begin position="41"/>
        <end position="60"/>
    </location>
</feature>
<evidence type="ECO:0000256" key="2">
    <source>
        <dbReference type="ARBA" id="ARBA00022448"/>
    </source>
</evidence>
<keyword evidence="4" id="KW-0997">Cell inner membrane</keyword>
<evidence type="ECO:0000256" key="7">
    <source>
        <dbReference type="ARBA" id="ARBA00023136"/>
    </source>
</evidence>
<dbReference type="InterPro" id="IPR024989">
    <property type="entry name" value="MFS_assoc_dom"/>
</dbReference>
<dbReference type="InterPro" id="IPR036259">
    <property type="entry name" value="MFS_trans_sf"/>
</dbReference>
<keyword evidence="6 8" id="KW-1133">Transmembrane helix</keyword>
<evidence type="ECO:0000256" key="4">
    <source>
        <dbReference type="ARBA" id="ARBA00022519"/>
    </source>
</evidence>
<keyword evidence="2" id="KW-0813">Transport</keyword>
<dbReference type="PANTHER" id="PTHR23522">
    <property type="entry name" value="BLL5896 PROTEIN"/>
    <property type="match status" value="1"/>
</dbReference>
<evidence type="ECO:0000313" key="10">
    <source>
        <dbReference type="EMBL" id="AMX00063.1"/>
    </source>
</evidence>
<evidence type="ECO:0000256" key="6">
    <source>
        <dbReference type="ARBA" id="ARBA00022989"/>
    </source>
</evidence>
<proteinExistence type="predicted"/>
<dbReference type="PROSITE" id="PS50850">
    <property type="entry name" value="MFS"/>
    <property type="match status" value="1"/>
</dbReference>
<feature type="transmembrane region" description="Helical" evidence="8">
    <location>
        <begin position="284"/>
        <end position="305"/>
    </location>
</feature>
<feature type="transmembrane region" description="Helical" evidence="8">
    <location>
        <begin position="236"/>
        <end position="255"/>
    </location>
</feature>
<reference evidence="10 11" key="1">
    <citation type="journal article" date="2016" name="Genome Announc.">
        <title>Whole-Genome Sequence of Rummeliibacillus stabekisii Strain PP9 Isolated from Antarctic Soil.</title>
        <authorList>
            <person name="da Mota F.F."/>
            <person name="Vollu R.E."/>
            <person name="Jurelevicius D."/>
            <person name="Seldin L."/>
        </authorList>
    </citation>
    <scope>NUCLEOTIDE SEQUENCE [LARGE SCALE GENOMIC DNA]</scope>
    <source>
        <strain evidence="10 11">PP9</strain>
    </source>
</reference>
<feature type="transmembrane region" description="Helical" evidence="8">
    <location>
        <begin position="72"/>
        <end position="105"/>
    </location>
</feature>
<reference evidence="11" key="2">
    <citation type="submission" date="2016-03" db="EMBL/GenBank/DDBJ databases">
        <authorList>
            <person name="Ploux O."/>
        </authorList>
    </citation>
    <scope>NUCLEOTIDE SEQUENCE [LARGE SCALE GENOMIC DNA]</scope>
    <source>
        <strain evidence="11">PP9</strain>
    </source>
</reference>
<evidence type="ECO:0000259" key="9">
    <source>
        <dbReference type="PROSITE" id="PS50850"/>
    </source>
</evidence>
<feature type="transmembrane region" description="Helical" evidence="8">
    <location>
        <begin position="151"/>
        <end position="173"/>
    </location>
</feature>
<dbReference type="SUPFAM" id="SSF103473">
    <property type="entry name" value="MFS general substrate transporter"/>
    <property type="match status" value="1"/>
</dbReference>
<feature type="transmembrane region" description="Helical" evidence="8">
    <location>
        <begin position="262"/>
        <end position="278"/>
    </location>
</feature>
<gene>
    <name evidence="10" type="ORF">ATY39_11900</name>
</gene>
<dbReference type="STRING" id="241244.ATY39_11900"/>
<evidence type="ECO:0000256" key="8">
    <source>
        <dbReference type="SAM" id="Phobius"/>
    </source>
</evidence>
<evidence type="ECO:0000313" key="11">
    <source>
        <dbReference type="Proteomes" id="UP000076021"/>
    </source>
</evidence>
<dbReference type="InterPro" id="IPR020846">
    <property type="entry name" value="MFS_dom"/>
</dbReference>
<feature type="transmembrane region" description="Helical" evidence="8">
    <location>
        <begin position="201"/>
        <end position="224"/>
    </location>
</feature>
<dbReference type="PANTHER" id="PTHR23522:SF10">
    <property type="entry name" value="3-PHENYLPROPIONIC ACID TRANSPORTER-RELATED"/>
    <property type="match status" value="1"/>
</dbReference>
<dbReference type="AlphaFoldDB" id="A0A143HED4"/>
<sequence length="378" mass="42059">MSVQRLLKAHNFLFFGMLALFIPFLPVFLDGQGLETNEVGLIIGAGGFVTIIAQPLWGMISDRRKTLRKVLLLLIFMAAISGFLLFHMNSFVGLIIAAMVVYFFLMPIDPLTESLSFTMTETIGTNYGSVRTYGALGYAVLSLVVGYVMKWFGMSSVSILFVVIGIISFAVMWKMPDVPTSSAPVTIDGLKKVLKNREMQLFLLLVFLSSIPARMNDTFLGIHIRSLGGDPSLVGIAFFISAASEIVIFALSVWWLRQGKELLIMTIAIFFYALRFFLSGIVESAMLLAIIQLFQALTFPIYYTAAIQNLYRIVPREWRATGQTVLALLFFGLSGIVSSSVGGFIYHEWGGHLFYYLLGSISFLAGLFGVYLLIRKRK</sequence>
<dbReference type="EMBL" id="CP014806">
    <property type="protein sequence ID" value="AMX00063.1"/>
    <property type="molecule type" value="Genomic_DNA"/>
</dbReference>
<evidence type="ECO:0000256" key="3">
    <source>
        <dbReference type="ARBA" id="ARBA00022475"/>
    </source>
</evidence>
<dbReference type="Proteomes" id="UP000076021">
    <property type="component" value="Chromosome"/>
</dbReference>
<organism evidence="10 11">
    <name type="scientific">Rummeliibacillus stabekisii</name>
    <dbReference type="NCBI Taxonomy" id="241244"/>
    <lineage>
        <taxon>Bacteria</taxon>
        <taxon>Bacillati</taxon>
        <taxon>Bacillota</taxon>
        <taxon>Bacilli</taxon>
        <taxon>Bacillales</taxon>
        <taxon>Caryophanaceae</taxon>
        <taxon>Rummeliibacillus</taxon>
    </lineage>
</organism>
<dbReference type="RefSeq" id="WP_066790057.1">
    <property type="nucleotide sequence ID" value="NZ_CP014806.1"/>
</dbReference>
<protein>
    <submittedName>
        <fullName evidence="10">MFS transporter</fullName>
    </submittedName>
</protein>
<dbReference type="GO" id="GO:0015528">
    <property type="term" value="F:lactose:proton symporter activity"/>
    <property type="evidence" value="ECO:0007669"/>
    <property type="project" value="TreeGrafter"/>
</dbReference>